<dbReference type="SUPFAM" id="SSF50876">
    <property type="entry name" value="Avidin/streptavidin"/>
    <property type="match status" value="1"/>
</dbReference>
<evidence type="ECO:0000256" key="3">
    <source>
        <dbReference type="ARBA" id="ARBA00022729"/>
    </source>
</evidence>
<dbReference type="GO" id="GO:0005576">
    <property type="term" value="C:extracellular region"/>
    <property type="evidence" value="ECO:0007669"/>
    <property type="project" value="UniProtKB-SubCell"/>
</dbReference>
<gene>
    <name evidence="5" type="ORF">XH99_26610</name>
</gene>
<accession>A0A4Q0RYT5</accession>
<keyword evidence="2" id="KW-0964">Secreted</keyword>
<dbReference type="InterPro" id="IPR051764">
    <property type="entry name" value="Avidin/Streptavidin-rel"/>
</dbReference>
<protein>
    <submittedName>
        <fullName evidence="5">Avidin</fullName>
    </submittedName>
</protein>
<dbReference type="RefSeq" id="WP_128920877.1">
    <property type="nucleotide sequence ID" value="NZ_LBJC01000019.1"/>
</dbReference>
<evidence type="ECO:0000256" key="1">
    <source>
        <dbReference type="ARBA" id="ARBA00004613"/>
    </source>
</evidence>
<feature type="chain" id="PRO_5020582015" evidence="4">
    <location>
        <begin position="26"/>
        <end position="164"/>
    </location>
</feature>
<reference evidence="5 6" key="1">
    <citation type="submission" date="2015-04" db="EMBL/GenBank/DDBJ databases">
        <title>Comparative genomics of rhizobia nodulating Arachis hypogaea in China.</title>
        <authorList>
            <person name="Li Y."/>
        </authorList>
    </citation>
    <scope>NUCLEOTIDE SEQUENCE [LARGE SCALE GENOMIC DNA]</scope>
    <source>
        <strain evidence="5 6">CCBAU 51757</strain>
    </source>
</reference>
<keyword evidence="6" id="KW-1185">Reference proteome</keyword>
<dbReference type="Pfam" id="PF01382">
    <property type="entry name" value="Avidin"/>
    <property type="match status" value="1"/>
</dbReference>
<keyword evidence="3 4" id="KW-0732">Signal</keyword>
<evidence type="ECO:0000313" key="6">
    <source>
        <dbReference type="Proteomes" id="UP000289546"/>
    </source>
</evidence>
<dbReference type="Proteomes" id="UP000289546">
    <property type="component" value="Unassembled WGS sequence"/>
</dbReference>
<comment type="subcellular location">
    <subcellularLocation>
        <location evidence="1">Secreted</location>
    </subcellularLocation>
</comment>
<name>A0A4Q0RYT5_9BRAD</name>
<dbReference type="AlphaFoldDB" id="A0A4Q0RYT5"/>
<dbReference type="PANTHER" id="PTHR34399:SF3">
    <property type="entry name" value="AVID PROTEIN-RELATED"/>
    <property type="match status" value="1"/>
</dbReference>
<evidence type="ECO:0000256" key="2">
    <source>
        <dbReference type="ARBA" id="ARBA00022525"/>
    </source>
</evidence>
<comment type="caution">
    <text evidence="5">The sequence shown here is derived from an EMBL/GenBank/DDBJ whole genome shotgun (WGS) entry which is preliminary data.</text>
</comment>
<evidence type="ECO:0000256" key="4">
    <source>
        <dbReference type="SAM" id="SignalP"/>
    </source>
</evidence>
<dbReference type="GO" id="GO:0009374">
    <property type="term" value="F:biotin binding"/>
    <property type="evidence" value="ECO:0007669"/>
    <property type="project" value="InterPro"/>
</dbReference>
<proteinExistence type="predicted"/>
<dbReference type="PANTHER" id="PTHR34399">
    <property type="entry name" value="AVIDIN-RELATED"/>
    <property type="match status" value="1"/>
</dbReference>
<sequence length="164" mass="17138">MRQINGMLLAMIASASLIGPLPAHAQSVNWTWTNQYGSILAITSFNQNTGAMTGTYTNNAANSCDEGKPLPVTGWLAYGNTGTAISFSVNFLGCGSTTVWTGQLNASTGFQGLWYLSLGEAVAWNGISAGADTFTFSSGDKAQLTKQGVELKAGGVEKLSNTKK</sequence>
<evidence type="ECO:0000313" key="5">
    <source>
        <dbReference type="EMBL" id="RXH24969.1"/>
    </source>
</evidence>
<dbReference type="Gene3D" id="2.40.128.30">
    <property type="entry name" value="Avidin-like"/>
    <property type="match status" value="1"/>
</dbReference>
<dbReference type="InterPro" id="IPR036896">
    <property type="entry name" value="Avidin-like_sf"/>
</dbReference>
<dbReference type="EMBL" id="LBJQ01000087">
    <property type="protein sequence ID" value="RXH24969.1"/>
    <property type="molecule type" value="Genomic_DNA"/>
</dbReference>
<dbReference type="InterPro" id="IPR005468">
    <property type="entry name" value="Avidin/str"/>
</dbReference>
<feature type="signal peptide" evidence="4">
    <location>
        <begin position="1"/>
        <end position="25"/>
    </location>
</feature>
<dbReference type="PROSITE" id="PS51326">
    <property type="entry name" value="AVIDIN_2"/>
    <property type="match status" value="1"/>
</dbReference>
<organism evidence="5 6">
    <name type="scientific">Bradyrhizobium nanningense</name>
    <dbReference type="NCBI Taxonomy" id="1325118"/>
    <lineage>
        <taxon>Bacteria</taxon>
        <taxon>Pseudomonadati</taxon>
        <taxon>Pseudomonadota</taxon>
        <taxon>Alphaproteobacteria</taxon>
        <taxon>Hyphomicrobiales</taxon>
        <taxon>Nitrobacteraceae</taxon>
        <taxon>Bradyrhizobium</taxon>
    </lineage>
</organism>
<dbReference type="OrthoDB" id="8138261at2"/>